<comment type="caution">
    <text evidence="1">The sequence shown here is derived from an EMBL/GenBank/DDBJ whole genome shotgun (WGS) entry which is preliminary data.</text>
</comment>
<accession>A0A7K1TKL4</accession>
<evidence type="ECO:0000313" key="2">
    <source>
        <dbReference type="Proteomes" id="UP000441336"/>
    </source>
</evidence>
<dbReference type="EMBL" id="WQKZ01000008">
    <property type="protein sequence ID" value="MVN78957.1"/>
    <property type="molecule type" value="Genomic_DNA"/>
</dbReference>
<reference evidence="1 2" key="1">
    <citation type="submission" date="2019-12" db="EMBL/GenBank/DDBJ databases">
        <title>Hymenobacter sp. HMF4947 Genome sequencing and assembly.</title>
        <authorList>
            <person name="Kang H."/>
            <person name="Cha I."/>
            <person name="Kim H."/>
            <person name="Joh K."/>
        </authorList>
    </citation>
    <scope>NUCLEOTIDE SEQUENCE [LARGE SCALE GENOMIC DNA]</scope>
    <source>
        <strain evidence="1 2">HMF4947</strain>
    </source>
</reference>
<keyword evidence="2" id="KW-1185">Reference proteome</keyword>
<protein>
    <submittedName>
        <fullName evidence="1">Uncharacterized protein</fullName>
    </submittedName>
</protein>
<name>A0A7K1TKL4_9BACT</name>
<gene>
    <name evidence="1" type="ORF">GO988_21720</name>
</gene>
<dbReference type="AlphaFoldDB" id="A0A7K1TKL4"/>
<sequence>MQLLKASMLLEMQKMRILHFSSAIAITGQGIGNGVNHADNRKDVGWQ</sequence>
<dbReference type="Proteomes" id="UP000441336">
    <property type="component" value="Unassembled WGS sequence"/>
</dbReference>
<organism evidence="1 2">
    <name type="scientific">Hymenobacter ginkgonis</name>
    <dbReference type="NCBI Taxonomy" id="2682976"/>
    <lineage>
        <taxon>Bacteria</taxon>
        <taxon>Pseudomonadati</taxon>
        <taxon>Bacteroidota</taxon>
        <taxon>Cytophagia</taxon>
        <taxon>Cytophagales</taxon>
        <taxon>Hymenobacteraceae</taxon>
        <taxon>Hymenobacter</taxon>
    </lineage>
</organism>
<proteinExistence type="predicted"/>
<dbReference type="RefSeq" id="WP_157569608.1">
    <property type="nucleotide sequence ID" value="NZ_WQKZ01000008.1"/>
</dbReference>
<evidence type="ECO:0000313" key="1">
    <source>
        <dbReference type="EMBL" id="MVN78957.1"/>
    </source>
</evidence>